<feature type="compositionally biased region" description="Polar residues" evidence="1">
    <location>
        <begin position="754"/>
        <end position="764"/>
    </location>
</feature>
<evidence type="ECO:0000313" key="3">
    <source>
        <dbReference type="Proteomes" id="UP000092583"/>
    </source>
</evidence>
<dbReference type="AlphaFoldDB" id="A0A1B9IH70"/>
<dbReference type="OrthoDB" id="2597030at2759"/>
<name>A0A1B9IH70_9TREE</name>
<sequence length="1140" mass="125939">MWRLTFYAVIDADSKIPLGNLHQYQPPTSNDALELLRSNLAVFEQWKPVVEKIYPCVVLEGPFKGVYDSFLDLSATIQMKYHARSLTPEEKYFTVYVGEPSLLKDLKLESSTVGNGNNPPYANGISHSPSMVAQHRYPSEKFIPPAFTPLSSSHPVPEHIMRGLNNFKYDPIMQSNFYVSRHEDEGPSVNRFNDSREYQSKEGRMSYLFRLQLPPSTSAIETVRRITLFYKKDTLPDAVTLKIIAFRHLCEAPARKSIWKANSEDEADFVEHHEVKVGDLLYQDWTIRQRNGKAQENTKKFVQVNIHFETVTGVPQTNTATVTSTLFSFPPPLAAKPILGENGQEVYIDQHLAHFKKPLSKPVMQSEDVAKLAVPSCITWNKIRNLENIQLPTITTQSKDQEEMALASNTFSPEEERWSYYGHNQKAGKAKQLRKDEQASITYPSFIPSSHAERNSHSFLRQLFGPPPCTPSSMPPGYMSMISPNNYQVPGPVQQIAPWMSPSGPGFVSVPTSPHPLYFEFHVIDFYLKPIGPNPWVFSELPTTDILRTMLGRYIGADNAQKSRLSVLNDKIHTDLLYEKFITSFWDGHGGWECHRRGLLSNRIQIQVWSSGEFVKAETVPPLPKEIDPSLAWSSMPEEVSDFFDNSSSNMEEKDEPNVKSSKTGVKADVLGEDGLIQREDVKPACFNQHNEHHDPKEKRNGRFGFKLEETIESRSETPVDPSPHSNLLDGKDVPPAHAKDLPALPPAADPADSNQAVSNSPSNLPLERVTSRDYLEDVISSSGNTTASTRLLRIMQAESVSPASSLGLKLLDLAKALRTDGELAPSKPVENTTTNTKVEIIENRLNEFADMLNHIAESVGVALDTSSSSSSSSSSPSTISDEIEDEDGSTTATVGEIPSGLSFSQLAIAGQQVNESIDAIQSPYRTTVSLLETPTVSSAKADLGKLVEEAEKLEKEEVNQIHTPSVAEPKDMGGARLPKSTSHIRAHPVPTKQQDYEPSRNEYVAMSHSQVQGLVNPFAPPPQFGYSYRPYPRTGSEGYSQVPAPTSFHQAPGQGGMLPHSSVYPSYHSQYMYNNWHNGPSNNGVSGNSPGSGVGVASQHGIGAGAGPGAGFGFAQYSQVNPYAGLGNCQYQGTAWPRG</sequence>
<organism evidence="2 3">
    <name type="scientific">Kwoniella mangroviensis CBS 10435</name>
    <dbReference type="NCBI Taxonomy" id="1331196"/>
    <lineage>
        <taxon>Eukaryota</taxon>
        <taxon>Fungi</taxon>
        <taxon>Dikarya</taxon>
        <taxon>Basidiomycota</taxon>
        <taxon>Agaricomycotina</taxon>
        <taxon>Tremellomycetes</taxon>
        <taxon>Tremellales</taxon>
        <taxon>Cryptococcaceae</taxon>
        <taxon>Kwoniella</taxon>
    </lineage>
</organism>
<feature type="region of interest" description="Disordered" evidence="1">
    <location>
        <begin position="865"/>
        <end position="897"/>
    </location>
</feature>
<feature type="compositionally biased region" description="Basic and acidic residues" evidence="1">
    <location>
        <begin position="730"/>
        <end position="741"/>
    </location>
</feature>
<evidence type="ECO:0000256" key="1">
    <source>
        <dbReference type="SAM" id="MobiDB-lite"/>
    </source>
</evidence>
<feature type="region of interest" description="Disordered" evidence="1">
    <location>
        <begin position="645"/>
        <end position="664"/>
    </location>
</feature>
<dbReference type="EMBL" id="KI669468">
    <property type="protein sequence ID" value="OCF54872.1"/>
    <property type="molecule type" value="Genomic_DNA"/>
</dbReference>
<accession>A0A1B9IH70</accession>
<dbReference type="STRING" id="1331196.A0A1B9IH70"/>
<feature type="compositionally biased region" description="Low complexity" evidence="1">
    <location>
        <begin position="865"/>
        <end position="881"/>
    </location>
</feature>
<proteinExistence type="predicted"/>
<reference evidence="2 3" key="1">
    <citation type="submission" date="2013-07" db="EMBL/GenBank/DDBJ databases">
        <title>The Genome Sequence of Kwoniella mangroviensis CBS10435.</title>
        <authorList>
            <consortium name="The Broad Institute Genome Sequencing Platform"/>
            <person name="Cuomo C."/>
            <person name="Litvintseva A."/>
            <person name="Chen Y."/>
            <person name="Heitman J."/>
            <person name="Sun S."/>
            <person name="Springer D."/>
            <person name="Dromer F."/>
            <person name="Young S.K."/>
            <person name="Zeng Q."/>
            <person name="Gargeya S."/>
            <person name="Fitzgerald M."/>
            <person name="Abouelleil A."/>
            <person name="Alvarado L."/>
            <person name="Berlin A.M."/>
            <person name="Chapman S.B."/>
            <person name="Dewar J."/>
            <person name="Goldberg J."/>
            <person name="Griggs A."/>
            <person name="Gujja S."/>
            <person name="Hansen M."/>
            <person name="Howarth C."/>
            <person name="Imamovic A."/>
            <person name="Larimer J."/>
            <person name="McCowan C."/>
            <person name="Murphy C."/>
            <person name="Pearson M."/>
            <person name="Priest M."/>
            <person name="Roberts A."/>
            <person name="Saif S."/>
            <person name="Shea T."/>
            <person name="Sykes S."/>
            <person name="Wortman J."/>
            <person name="Nusbaum C."/>
            <person name="Birren B."/>
        </authorList>
    </citation>
    <scope>NUCLEOTIDE SEQUENCE [LARGE SCALE GENOMIC DNA]</scope>
    <source>
        <strain evidence="2 3">CBS 10435</strain>
    </source>
</reference>
<feature type="region of interest" description="Disordered" evidence="1">
    <location>
        <begin position="712"/>
        <end position="770"/>
    </location>
</feature>
<dbReference type="Proteomes" id="UP000092583">
    <property type="component" value="Unassembled WGS sequence"/>
</dbReference>
<gene>
    <name evidence="2" type="ORF">L486_07527</name>
</gene>
<evidence type="ECO:0000313" key="2">
    <source>
        <dbReference type="EMBL" id="OCF54872.1"/>
    </source>
</evidence>
<reference evidence="3" key="2">
    <citation type="submission" date="2013-12" db="EMBL/GenBank/DDBJ databases">
        <title>Evolution of pathogenesis and genome organization in the Tremellales.</title>
        <authorList>
            <person name="Cuomo C."/>
            <person name="Litvintseva A."/>
            <person name="Heitman J."/>
            <person name="Chen Y."/>
            <person name="Sun S."/>
            <person name="Springer D."/>
            <person name="Dromer F."/>
            <person name="Young S."/>
            <person name="Zeng Q."/>
            <person name="Chapman S."/>
            <person name="Gujja S."/>
            <person name="Saif S."/>
            <person name="Birren B."/>
        </authorList>
    </citation>
    <scope>NUCLEOTIDE SEQUENCE [LARGE SCALE GENOMIC DNA]</scope>
    <source>
        <strain evidence="3">CBS 10435</strain>
    </source>
</reference>
<protein>
    <submittedName>
        <fullName evidence="2">Uncharacterized protein</fullName>
    </submittedName>
</protein>
<keyword evidence="3" id="KW-1185">Reference proteome</keyword>